<dbReference type="InterPro" id="IPR008278">
    <property type="entry name" value="4-PPantetheinyl_Trfase_dom"/>
</dbReference>
<proteinExistence type="inferred from homology"/>
<keyword evidence="2 4" id="KW-0808">Transferase</keyword>
<dbReference type="PANTHER" id="PTHR12215:SF10">
    <property type="entry name" value="L-AMINOADIPATE-SEMIALDEHYDE DEHYDROGENASE-PHOSPHOPANTETHEINYL TRANSFERASE"/>
    <property type="match status" value="1"/>
</dbReference>
<protein>
    <submittedName>
        <fullName evidence="4">4'-phosphopantetheinyl transferase superfamily protein</fullName>
    </submittedName>
</protein>
<evidence type="ECO:0000256" key="1">
    <source>
        <dbReference type="ARBA" id="ARBA00010990"/>
    </source>
</evidence>
<dbReference type="Proteomes" id="UP000552587">
    <property type="component" value="Unassembled WGS sequence"/>
</dbReference>
<dbReference type="SUPFAM" id="SSF56214">
    <property type="entry name" value="4'-phosphopantetheinyl transferase"/>
    <property type="match status" value="1"/>
</dbReference>
<accession>A0A7W3U4G2</accession>
<comment type="similarity">
    <text evidence="1">Belongs to the P-Pant transferase superfamily. Gsp/Sfp/HetI/AcpT family.</text>
</comment>
<reference evidence="4 5" key="1">
    <citation type="submission" date="2020-07" db="EMBL/GenBank/DDBJ databases">
        <authorList>
            <person name="Xu S."/>
            <person name="Li A."/>
        </authorList>
    </citation>
    <scope>NUCLEOTIDE SEQUENCE [LARGE SCALE GENOMIC DNA]</scope>
    <source>
        <strain evidence="4 5">SG-8</strain>
    </source>
</reference>
<dbReference type="EMBL" id="JACHTE010000006">
    <property type="protein sequence ID" value="MBB1088753.1"/>
    <property type="molecule type" value="Genomic_DNA"/>
</dbReference>
<dbReference type="PANTHER" id="PTHR12215">
    <property type="entry name" value="PHOSPHOPANTETHEINE TRANSFERASE"/>
    <property type="match status" value="1"/>
</dbReference>
<sequence length="202" mass="22728">MPNRPMPLPPPPSVALPVRWTWLPRQAARPAEAQVRDWLASELGAPAASLPLRRDAWRRPWVDAPFEQRDVSWSHSGDGLLVALGQQVRVGIDLERRRPRPRALALAARYFDPAEHAWLATLHEPLAREQAFLRLWCAKEAVLKAHGRGIAFGLDRLRFEEGPGGLRLVESHPDLGSPERWALRELVPAPGYLGAVAWRREA</sequence>
<name>A0A7W3U4G2_9GAMM</name>
<dbReference type="GO" id="GO:0019878">
    <property type="term" value="P:lysine biosynthetic process via aminoadipic acid"/>
    <property type="evidence" value="ECO:0007669"/>
    <property type="project" value="TreeGrafter"/>
</dbReference>
<evidence type="ECO:0000256" key="2">
    <source>
        <dbReference type="ARBA" id="ARBA00022679"/>
    </source>
</evidence>
<dbReference type="RefSeq" id="WP_182669525.1">
    <property type="nucleotide sequence ID" value="NZ_JACHTE010000006.1"/>
</dbReference>
<organism evidence="4 5">
    <name type="scientific">Marilutibacter penaei</name>
    <dbReference type="NCBI Taxonomy" id="2759900"/>
    <lineage>
        <taxon>Bacteria</taxon>
        <taxon>Pseudomonadati</taxon>
        <taxon>Pseudomonadota</taxon>
        <taxon>Gammaproteobacteria</taxon>
        <taxon>Lysobacterales</taxon>
        <taxon>Lysobacteraceae</taxon>
        <taxon>Marilutibacter</taxon>
    </lineage>
</organism>
<keyword evidence="5" id="KW-1185">Reference proteome</keyword>
<dbReference type="AlphaFoldDB" id="A0A7W3U4G2"/>
<dbReference type="InterPro" id="IPR050559">
    <property type="entry name" value="P-Pant_transferase_sf"/>
</dbReference>
<dbReference type="GO" id="GO:0008897">
    <property type="term" value="F:holo-[acyl-carrier-protein] synthase activity"/>
    <property type="evidence" value="ECO:0007669"/>
    <property type="project" value="InterPro"/>
</dbReference>
<evidence type="ECO:0000259" key="3">
    <source>
        <dbReference type="Pfam" id="PF01648"/>
    </source>
</evidence>
<dbReference type="GO" id="GO:0000287">
    <property type="term" value="F:magnesium ion binding"/>
    <property type="evidence" value="ECO:0007669"/>
    <property type="project" value="InterPro"/>
</dbReference>
<evidence type="ECO:0000313" key="4">
    <source>
        <dbReference type="EMBL" id="MBB1088753.1"/>
    </source>
</evidence>
<gene>
    <name evidence="4" type="ORF">H4F99_09645</name>
</gene>
<dbReference type="Gene3D" id="3.90.470.20">
    <property type="entry name" value="4'-phosphopantetheinyl transferase domain"/>
    <property type="match status" value="1"/>
</dbReference>
<comment type="caution">
    <text evidence="4">The sequence shown here is derived from an EMBL/GenBank/DDBJ whole genome shotgun (WGS) entry which is preliminary data.</text>
</comment>
<dbReference type="GO" id="GO:0005829">
    <property type="term" value="C:cytosol"/>
    <property type="evidence" value="ECO:0007669"/>
    <property type="project" value="TreeGrafter"/>
</dbReference>
<feature type="domain" description="4'-phosphopantetheinyl transferase" evidence="3">
    <location>
        <begin position="89"/>
        <end position="170"/>
    </location>
</feature>
<dbReference type="Pfam" id="PF01648">
    <property type="entry name" value="ACPS"/>
    <property type="match status" value="1"/>
</dbReference>
<evidence type="ECO:0000313" key="5">
    <source>
        <dbReference type="Proteomes" id="UP000552587"/>
    </source>
</evidence>
<dbReference type="InterPro" id="IPR037143">
    <property type="entry name" value="4-PPantetheinyl_Trfase_dom_sf"/>
</dbReference>